<organism evidence="3 5">
    <name type="scientific">Vanilla planifolia</name>
    <name type="common">Vanilla</name>
    <dbReference type="NCBI Taxonomy" id="51239"/>
    <lineage>
        <taxon>Eukaryota</taxon>
        <taxon>Viridiplantae</taxon>
        <taxon>Streptophyta</taxon>
        <taxon>Embryophyta</taxon>
        <taxon>Tracheophyta</taxon>
        <taxon>Spermatophyta</taxon>
        <taxon>Magnoliopsida</taxon>
        <taxon>Liliopsida</taxon>
        <taxon>Asparagales</taxon>
        <taxon>Orchidaceae</taxon>
        <taxon>Vanilloideae</taxon>
        <taxon>Vanilleae</taxon>
        <taxon>Vanilla</taxon>
    </lineage>
</organism>
<evidence type="ECO:0000313" key="4">
    <source>
        <dbReference type="Proteomes" id="UP000636800"/>
    </source>
</evidence>
<accession>A0A835VMX0</accession>
<feature type="region of interest" description="Disordered" evidence="1">
    <location>
        <begin position="1"/>
        <end position="47"/>
    </location>
</feature>
<dbReference type="AlphaFoldDB" id="A0A835VMX0"/>
<dbReference type="Proteomes" id="UP000639772">
    <property type="component" value="Chromosome 1"/>
</dbReference>
<dbReference type="EMBL" id="JADCNM010000001">
    <property type="protein sequence ID" value="KAG0502526.1"/>
    <property type="molecule type" value="Genomic_DNA"/>
</dbReference>
<feature type="compositionally biased region" description="Low complexity" evidence="1">
    <location>
        <begin position="1"/>
        <end position="10"/>
    </location>
</feature>
<reference evidence="4 5" key="1">
    <citation type="journal article" date="2020" name="Nat. Food">
        <title>A phased Vanilla planifolia genome enables genetic improvement of flavour and production.</title>
        <authorList>
            <person name="Hasing T."/>
            <person name="Tang H."/>
            <person name="Brym M."/>
            <person name="Khazi F."/>
            <person name="Huang T."/>
            <person name="Chambers A.H."/>
        </authorList>
    </citation>
    <scope>NUCLEOTIDE SEQUENCE [LARGE SCALE GENOMIC DNA]</scope>
    <source>
        <tissue evidence="3">Leaf</tissue>
    </source>
</reference>
<evidence type="ECO:0000313" key="2">
    <source>
        <dbReference type="EMBL" id="KAG0498299.1"/>
    </source>
</evidence>
<evidence type="ECO:0000313" key="3">
    <source>
        <dbReference type="EMBL" id="KAG0502526.1"/>
    </source>
</evidence>
<protein>
    <submittedName>
        <fullName evidence="3">Uncharacterized protein</fullName>
    </submittedName>
</protein>
<evidence type="ECO:0000313" key="5">
    <source>
        <dbReference type="Proteomes" id="UP000639772"/>
    </source>
</evidence>
<proteinExistence type="predicted"/>
<dbReference type="Proteomes" id="UP000636800">
    <property type="component" value="Chromosome 1"/>
</dbReference>
<gene>
    <name evidence="3" type="ORF">HPP92_002598</name>
    <name evidence="2" type="ORF">HPP92_002990</name>
</gene>
<sequence>MATSTSTAAKKAIRNPGGTGSTSGRKDSSGGGSSNPTVKFARRTSSGRYVSLSRDEIDLSGELSGDYMNYTVHIPPTPDNQPMDGAVEAQSVAMKAEEQYVSNSLFTGGFNSVTRAHLMDKVIDPPSPTPDGRR</sequence>
<dbReference type="OrthoDB" id="779255at2759"/>
<comment type="caution">
    <text evidence="3">The sequence shown here is derived from an EMBL/GenBank/DDBJ whole genome shotgun (WGS) entry which is preliminary data.</text>
</comment>
<dbReference type="EMBL" id="JADCNL010000001">
    <property type="protein sequence ID" value="KAG0498299.1"/>
    <property type="molecule type" value="Genomic_DNA"/>
</dbReference>
<evidence type="ECO:0000256" key="1">
    <source>
        <dbReference type="SAM" id="MobiDB-lite"/>
    </source>
</evidence>
<name>A0A835VMX0_VANPL</name>
<keyword evidence="4" id="KW-1185">Reference proteome</keyword>